<feature type="transmembrane region" description="Helical" evidence="3">
    <location>
        <begin position="266"/>
        <end position="286"/>
    </location>
</feature>
<feature type="compositionally biased region" description="Low complexity" evidence="2">
    <location>
        <begin position="66"/>
        <end position="104"/>
    </location>
</feature>
<dbReference type="Gramene" id="PVH38803">
    <property type="protein sequence ID" value="PVH38803"/>
    <property type="gene ID" value="PAHAL_5G355900"/>
</dbReference>
<gene>
    <name evidence="4" type="ORF">PAHAL_5G355900</name>
</gene>
<dbReference type="EMBL" id="CM008050">
    <property type="protein sequence ID" value="PVH38803.1"/>
    <property type="molecule type" value="Genomic_DNA"/>
</dbReference>
<evidence type="ECO:0000313" key="4">
    <source>
        <dbReference type="EMBL" id="PVH38803.1"/>
    </source>
</evidence>
<sequence length="288" mass="31882">MADGHYGGGHSISDGTPCKSGSIEVSSPTFAPFICEAGRPCDMCLRYYQSKTAATAKATEMKLKASASQSGASSGSPEESQKPLSESSELMSISSSSDASLSGSQANLPQGMETKECGGVDHKTEERCHHGKRPMLLDAWMMLMLIRLLCWDGSNTGRHYLAYPLKGKSNMCDFVSWVDDKWPPMFWEVVGKFKKQADDLQVDLLETIQIRNDVVEEKEALLGEKQELLLEKQRLEREISMRTRLAQSTCTTLQNRISNDVHEKKMLFGAIMCMIGLVAILFGIILKK</sequence>
<dbReference type="AlphaFoldDB" id="A0A2T8IMA0"/>
<name>A0A2T8IMA0_9POAL</name>
<keyword evidence="1" id="KW-0175">Coiled coil</keyword>
<evidence type="ECO:0000256" key="3">
    <source>
        <dbReference type="SAM" id="Phobius"/>
    </source>
</evidence>
<evidence type="ECO:0000256" key="1">
    <source>
        <dbReference type="SAM" id="Coils"/>
    </source>
</evidence>
<keyword evidence="3" id="KW-1133">Transmembrane helix</keyword>
<feature type="region of interest" description="Disordered" evidence="2">
    <location>
        <begin position="66"/>
        <end position="121"/>
    </location>
</feature>
<keyword evidence="3" id="KW-0812">Transmembrane</keyword>
<organism evidence="4">
    <name type="scientific">Panicum hallii</name>
    <dbReference type="NCBI Taxonomy" id="206008"/>
    <lineage>
        <taxon>Eukaryota</taxon>
        <taxon>Viridiplantae</taxon>
        <taxon>Streptophyta</taxon>
        <taxon>Embryophyta</taxon>
        <taxon>Tracheophyta</taxon>
        <taxon>Spermatophyta</taxon>
        <taxon>Magnoliopsida</taxon>
        <taxon>Liliopsida</taxon>
        <taxon>Poales</taxon>
        <taxon>Poaceae</taxon>
        <taxon>PACMAD clade</taxon>
        <taxon>Panicoideae</taxon>
        <taxon>Panicodae</taxon>
        <taxon>Paniceae</taxon>
        <taxon>Panicinae</taxon>
        <taxon>Panicum</taxon>
        <taxon>Panicum sect. Panicum</taxon>
    </lineage>
</organism>
<proteinExistence type="predicted"/>
<feature type="coiled-coil region" evidence="1">
    <location>
        <begin position="211"/>
        <end position="238"/>
    </location>
</feature>
<dbReference type="Proteomes" id="UP000243499">
    <property type="component" value="Chromosome 5"/>
</dbReference>
<protein>
    <submittedName>
        <fullName evidence="4">Uncharacterized protein</fullName>
    </submittedName>
</protein>
<accession>A0A2T8IMA0</accession>
<reference evidence="4" key="1">
    <citation type="submission" date="2018-04" db="EMBL/GenBank/DDBJ databases">
        <title>WGS assembly of Panicum hallii.</title>
        <authorList>
            <person name="Lovell J."/>
            <person name="Jenkins J."/>
            <person name="Lowry D."/>
            <person name="Mamidi S."/>
            <person name="Sreedasyam A."/>
            <person name="Weng X."/>
            <person name="Barry K."/>
            <person name="Bonette J."/>
            <person name="Campitelli B."/>
            <person name="Daum C."/>
            <person name="Gordon S."/>
            <person name="Gould B."/>
            <person name="Lipzen A."/>
            <person name="Macqueen A."/>
            <person name="Palacio-Mejia J."/>
            <person name="Plott C."/>
            <person name="Shakirov E."/>
            <person name="Shu S."/>
            <person name="Yoshinaga Y."/>
            <person name="Zane M."/>
            <person name="Rokhsar D."/>
            <person name="Grimwood J."/>
            <person name="Schmutz J."/>
            <person name="Juenger T."/>
        </authorList>
    </citation>
    <scope>NUCLEOTIDE SEQUENCE [LARGE SCALE GENOMIC DNA]</scope>
    <source>
        <strain evidence="4">FIL2</strain>
    </source>
</reference>
<keyword evidence="3" id="KW-0472">Membrane</keyword>
<evidence type="ECO:0000256" key="2">
    <source>
        <dbReference type="SAM" id="MobiDB-lite"/>
    </source>
</evidence>